<organism evidence="7 8">
    <name type="scientific">Nautilia profundicola (strain ATCC BAA-1463 / DSM 18972 / AmH)</name>
    <dbReference type="NCBI Taxonomy" id="598659"/>
    <lineage>
        <taxon>Bacteria</taxon>
        <taxon>Pseudomonadati</taxon>
        <taxon>Campylobacterota</taxon>
        <taxon>Epsilonproteobacteria</taxon>
        <taxon>Nautiliales</taxon>
        <taxon>Nautiliaceae</taxon>
        <taxon>Nautilia</taxon>
    </lineage>
</organism>
<feature type="domain" description="Calcineurin-like phosphoesterase" evidence="6">
    <location>
        <begin position="18"/>
        <end position="196"/>
    </location>
</feature>
<accession>B9L825</accession>
<evidence type="ECO:0000256" key="1">
    <source>
        <dbReference type="ARBA" id="ARBA00022475"/>
    </source>
</evidence>
<reference evidence="7 8" key="1">
    <citation type="journal article" date="2009" name="PLoS Genet.">
        <title>Adaptations to submarine hydrothermal environments exemplified by the genome of Nautilia profundicola.</title>
        <authorList>
            <person name="Campbell B.J."/>
            <person name="Smith J.L."/>
            <person name="Hanson T.E."/>
            <person name="Klotz M.G."/>
            <person name="Stein L.Y."/>
            <person name="Lee C.K."/>
            <person name="Wu D."/>
            <person name="Robinson J.M."/>
            <person name="Khouri H.M."/>
            <person name="Eisen J.A."/>
            <person name="Cary S.C."/>
        </authorList>
    </citation>
    <scope>NUCLEOTIDE SEQUENCE [LARGE SCALE GENOMIC DNA]</scope>
    <source>
        <strain evidence="8">ATCC BAA-1463 / DSM 18972 / AmH</strain>
    </source>
</reference>
<dbReference type="AlphaFoldDB" id="B9L825"/>
<dbReference type="Proteomes" id="UP000000448">
    <property type="component" value="Chromosome"/>
</dbReference>
<dbReference type="CDD" id="cd07398">
    <property type="entry name" value="MPP_YbbF-LpxH"/>
    <property type="match status" value="1"/>
</dbReference>
<dbReference type="PANTHER" id="PTHR34990">
    <property type="entry name" value="UDP-2,3-DIACYLGLUCOSAMINE HYDROLASE-RELATED"/>
    <property type="match status" value="1"/>
</dbReference>
<dbReference type="GO" id="GO:0016020">
    <property type="term" value="C:membrane"/>
    <property type="evidence" value="ECO:0007669"/>
    <property type="project" value="GOC"/>
</dbReference>
<dbReference type="Gene3D" id="3.60.21.10">
    <property type="match status" value="1"/>
</dbReference>
<dbReference type="Pfam" id="PF00149">
    <property type="entry name" value="Metallophos"/>
    <property type="match status" value="1"/>
</dbReference>
<keyword evidence="4" id="KW-0472">Membrane</keyword>
<dbReference type="OrthoDB" id="270739at2"/>
<dbReference type="InterPro" id="IPR004843">
    <property type="entry name" value="Calcineurin-like_PHP"/>
</dbReference>
<keyword evidence="2" id="KW-0997">Cell inner membrane</keyword>
<dbReference type="KEGG" id="nam:NAMH_0360"/>
<evidence type="ECO:0000256" key="3">
    <source>
        <dbReference type="ARBA" id="ARBA00022723"/>
    </source>
</evidence>
<keyword evidence="8" id="KW-1185">Reference proteome</keyword>
<dbReference type="GO" id="GO:0008758">
    <property type="term" value="F:UDP-2,3-diacylglucosamine hydrolase activity"/>
    <property type="evidence" value="ECO:0007669"/>
    <property type="project" value="TreeGrafter"/>
</dbReference>
<dbReference type="InterPro" id="IPR029052">
    <property type="entry name" value="Metallo-depent_PP-like"/>
</dbReference>
<protein>
    <submittedName>
        <fullName evidence="7">Metallophosphoesterase</fullName>
    </submittedName>
</protein>
<dbReference type="PANTHER" id="PTHR34990:SF2">
    <property type="entry name" value="BLL8164 PROTEIN"/>
    <property type="match status" value="1"/>
</dbReference>
<proteinExistence type="predicted"/>
<evidence type="ECO:0000313" key="8">
    <source>
        <dbReference type="Proteomes" id="UP000000448"/>
    </source>
</evidence>
<dbReference type="EMBL" id="CP001279">
    <property type="protein sequence ID" value="ACM92975.1"/>
    <property type="molecule type" value="Genomic_DNA"/>
</dbReference>
<dbReference type="GO" id="GO:0009245">
    <property type="term" value="P:lipid A biosynthetic process"/>
    <property type="evidence" value="ECO:0007669"/>
    <property type="project" value="TreeGrafter"/>
</dbReference>
<evidence type="ECO:0000313" key="7">
    <source>
        <dbReference type="EMBL" id="ACM92975.1"/>
    </source>
</evidence>
<dbReference type="GO" id="GO:0046872">
    <property type="term" value="F:metal ion binding"/>
    <property type="evidence" value="ECO:0007669"/>
    <property type="project" value="UniProtKB-KW"/>
</dbReference>
<dbReference type="InterPro" id="IPR043461">
    <property type="entry name" value="LpxH-like"/>
</dbReference>
<dbReference type="STRING" id="598659.NAMH_0360"/>
<keyword evidence="5" id="KW-0464">Manganese</keyword>
<evidence type="ECO:0000256" key="4">
    <source>
        <dbReference type="ARBA" id="ARBA00023136"/>
    </source>
</evidence>
<dbReference type="eggNOG" id="COG2908">
    <property type="taxonomic scope" value="Bacteria"/>
</dbReference>
<gene>
    <name evidence="7" type="ordered locus">NAMH_0360</name>
</gene>
<sequence length="238" mass="28220">MKSEKLKVKNIELKNGAVIIADVHYRKGDTEFLILLKKWIKNPPPQVFLLGDIFHLLLPFKYLVKYNKEAVELINILATKTEVYYTPGNHDFNIKKVFPEVTVFDAFYDEKKNVFLTHGDLTDSDLSYKIYVSVIRNRTFNVFLNFFSLNFLNNWLFKKILQKKIDCTKIKNFEKKIKEKTKKLDYDIIIEGHYHQNEILHFHDKTYISLPAFVCTKSYILIQLDNNPIIKEIDYDGR</sequence>
<keyword evidence="3" id="KW-0479">Metal-binding</keyword>
<evidence type="ECO:0000259" key="6">
    <source>
        <dbReference type="Pfam" id="PF00149"/>
    </source>
</evidence>
<evidence type="ECO:0000256" key="5">
    <source>
        <dbReference type="ARBA" id="ARBA00023211"/>
    </source>
</evidence>
<keyword evidence="1" id="KW-1003">Cell membrane</keyword>
<dbReference type="RefSeq" id="WP_015902027.1">
    <property type="nucleotide sequence ID" value="NC_012115.1"/>
</dbReference>
<dbReference type="SUPFAM" id="SSF56300">
    <property type="entry name" value="Metallo-dependent phosphatases"/>
    <property type="match status" value="1"/>
</dbReference>
<name>B9L825_NAUPA</name>
<evidence type="ECO:0000256" key="2">
    <source>
        <dbReference type="ARBA" id="ARBA00022519"/>
    </source>
</evidence>
<dbReference type="HOGENOM" id="CLU_080125_0_0_7"/>